<comment type="caution">
    <text evidence="1">The sequence shown here is derived from an EMBL/GenBank/DDBJ whole genome shotgun (WGS) entry which is preliminary data.</text>
</comment>
<dbReference type="EMBL" id="JMTM01000035">
    <property type="protein sequence ID" value="OAZ04171.1"/>
    <property type="molecule type" value="Genomic_DNA"/>
</dbReference>
<name>A0A199XSE5_9FLAO</name>
<protein>
    <recommendedName>
        <fullName evidence="3">DUF4251 domain-containing protein</fullName>
    </recommendedName>
</protein>
<dbReference type="PATRIC" id="fig|29536.5.peg.1226"/>
<dbReference type="InterPro" id="IPR025347">
    <property type="entry name" value="DUF4251"/>
</dbReference>
<evidence type="ECO:0000313" key="1">
    <source>
        <dbReference type="EMBL" id="OAZ04171.1"/>
    </source>
</evidence>
<reference evidence="1 2" key="1">
    <citation type="submission" date="2016-06" db="EMBL/GenBank/DDBJ databases">
        <title>Draft genome sequence of Flavobacterium succinicans strain DD5b.</title>
        <authorList>
            <person name="Poehlein A."/>
            <person name="Daniel R."/>
            <person name="Simeonova D.D."/>
        </authorList>
    </citation>
    <scope>NUCLEOTIDE SEQUENCE [LARGE SCALE GENOMIC DNA]</scope>
    <source>
        <strain evidence="1 2">DD5b</strain>
    </source>
</reference>
<organism evidence="1 2">
    <name type="scientific">Flavobacterium succinicans</name>
    <dbReference type="NCBI Taxonomy" id="29536"/>
    <lineage>
        <taxon>Bacteria</taxon>
        <taxon>Pseudomonadati</taxon>
        <taxon>Bacteroidota</taxon>
        <taxon>Flavobacteriia</taxon>
        <taxon>Flavobacteriales</taxon>
        <taxon>Flavobacteriaceae</taxon>
        <taxon>Flavobacterium</taxon>
    </lineage>
</organism>
<evidence type="ECO:0000313" key="2">
    <source>
        <dbReference type="Proteomes" id="UP000093807"/>
    </source>
</evidence>
<evidence type="ECO:0008006" key="3">
    <source>
        <dbReference type="Google" id="ProtNLM"/>
    </source>
</evidence>
<dbReference type="Proteomes" id="UP000093807">
    <property type="component" value="Unassembled WGS sequence"/>
</dbReference>
<dbReference type="AlphaFoldDB" id="A0A199XSE5"/>
<sequence>MVLIVLVTTSLSFAQQPTKKELKEARKMEQQKKVETLVAGEKFIFEANRAFPMGYRSIDLTTNPNSISFTPDVIKSDMPFFGRATGSISYGGGEGGLKFQGAPEEFSITKEKKKYLLKAKVKDKNDSYTIQLTIFFDGGASLVINSNNRASISYNGSISKFKE</sequence>
<gene>
    <name evidence="1" type="ORF">FLB_11640</name>
</gene>
<dbReference type="Gene3D" id="2.40.128.410">
    <property type="match status" value="1"/>
</dbReference>
<keyword evidence="2" id="KW-1185">Reference proteome</keyword>
<proteinExistence type="predicted"/>
<dbReference type="Pfam" id="PF14059">
    <property type="entry name" value="DUF4251"/>
    <property type="match status" value="1"/>
</dbReference>
<accession>A0A199XSE5</accession>